<gene>
    <name evidence="2" type="ORF">CR513_25652</name>
</gene>
<proteinExistence type="predicted"/>
<comment type="caution">
    <text evidence="2">The sequence shown here is derived from an EMBL/GenBank/DDBJ whole genome shotgun (WGS) entry which is preliminary data.</text>
</comment>
<accession>A0A371GP17</accession>
<keyword evidence="1" id="KW-0732">Signal</keyword>
<feature type="signal peptide" evidence="1">
    <location>
        <begin position="1"/>
        <end position="19"/>
    </location>
</feature>
<dbReference type="OrthoDB" id="685909at2759"/>
<evidence type="ECO:0008006" key="4">
    <source>
        <dbReference type="Google" id="ProtNLM"/>
    </source>
</evidence>
<organism evidence="2 3">
    <name type="scientific">Mucuna pruriens</name>
    <name type="common">Velvet bean</name>
    <name type="synonym">Dolichos pruriens</name>
    <dbReference type="NCBI Taxonomy" id="157652"/>
    <lineage>
        <taxon>Eukaryota</taxon>
        <taxon>Viridiplantae</taxon>
        <taxon>Streptophyta</taxon>
        <taxon>Embryophyta</taxon>
        <taxon>Tracheophyta</taxon>
        <taxon>Spermatophyta</taxon>
        <taxon>Magnoliopsida</taxon>
        <taxon>eudicotyledons</taxon>
        <taxon>Gunneridae</taxon>
        <taxon>Pentapetalae</taxon>
        <taxon>rosids</taxon>
        <taxon>fabids</taxon>
        <taxon>Fabales</taxon>
        <taxon>Fabaceae</taxon>
        <taxon>Papilionoideae</taxon>
        <taxon>50 kb inversion clade</taxon>
        <taxon>NPAAA clade</taxon>
        <taxon>indigoferoid/millettioid clade</taxon>
        <taxon>Phaseoleae</taxon>
        <taxon>Mucuna</taxon>
    </lineage>
</organism>
<keyword evidence="3" id="KW-1185">Reference proteome</keyword>
<reference evidence="2" key="1">
    <citation type="submission" date="2018-05" db="EMBL/GenBank/DDBJ databases">
        <title>Draft genome of Mucuna pruriens seed.</title>
        <authorList>
            <person name="Nnadi N.E."/>
            <person name="Vos R."/>
            <person name="Hasami M.H."/>
            <person name="Devisetty U.K."/>
            <person name="Aguiy J.C."/>
        </authorList>
    </citation>
    <scope>NUCLEOTIDE SEQUENCE [LARGE SCALE GENOMIC DNA]</scope>
    <source>
        <strain evidence="2">JCA_2017</strain>
    </source>
</reference>
<feature type="non-terminal residue" evidence="2">
    <location>
        <position position="1"/>
    </location>
</feature>
<evidence type="ECO:0000313" key="2">
    <source>
        <dbReference type="EMBL" id="RDX92244.1"/>
    </source>
</evidence>
<protein>
    <recommendedName>
        <fullName evidence="4">Secreted protein</fullName>
    </recommendedName>
</protein>
<dbReference type="AlphaFoldDB" id="A0A371GP17"/>
<name>A0A371GP17_MUCPR</name>
<dbReference type="Proteomes" id="UP000257109">
    <property type="component" value="Unassembled WGS sequence"/>
</dbReference>
<evidence type="ECO:0000313" key="3">
    <source>
        <dbReference type="Proteomes" id="UP000257109"/>
    </source>
</evidence>
<dbReference type="EMBL" id="QJKJ01004916">
    <property type="protein sequence ID" value="RDX92244.1"/>
    <property type="molecule type" value="Genomic_DNA"/>
</dbReference>
<sequence length="115" mass="13579">MGRAPSLGVFFWFFSLCRAEKVDWTSLTSRSRRKLLKPFHKSYNFFKDHFFHVTLGLDWLVTYRSLSLRVPWTSLDWPAIFGCHVWDPKSVRLREVHIQQKENGEDGPPRPNVAT</sequence>
<evidence type="ECO:0000256" key="1">
    <source>
        <dbReference type="SAM" id="SignalP"/>
    </source>
</evidence>
<feature type="chain" id="PRO_5017011283" description="Secreted protein" evidence="1">
    <location>
        <begin position="20"/>
        <end position="115"/>
    </location>
</feature>